<dbReference type="InParanoid" id="A0LRV1"/>
<keyword evidence="5 9" id="KW-0520">NAD</keyword>
<dbReference type="PIRSF" id="PIRSF000102">
    <property type="entry name" value="Lac_mal_DH"/>
    <property type="match status" value="1"/>
</dbReference>
<feature type="active site" description="Proton acceptor" evidence="7">
    <location>
        <position position="192"/>
    </location>
</feature>
<dbReference type="Proteomes" id="UP000008221">
    <property type="component" value="Chromosome"/>
</dbReference>
<dbReference type="GO" id="GO:0006099">
    <property type="term" value="P:tricarboxylic acid cycle"/>
    <property type="evidence" value="ECO:0007669"/>
    <property type="project" value="UniProtKB-KW"/>
</dbReference>
<dbReference type="Pfam" id="PF00056">
    <property type="entry name" value="Ldh_1_N"/>
    <property type="match status" value="1"/>
</dbReference>
<evidence type="ECO:0000256" key="8">
    <source>
        <dbReference type="PIRSR" id="PIRSR000102-2"/>
    </source>
</evidence>
<dbReference type="Gene3D" id="3.40.50.720">
    <property type="entry name" value="NAD(P)-binding Rossmann-like Domain"/>
    <property type="match status" value="1"/>
</dbReference>
<feature type="binding site" evidence="9">
    <location>
        <position position="112"/>
    </location>
    <ligand>
        <name>NAD(+)</name>
        <dbReference type="ChEBI" id="CHEBI:57540"/>
    </ligand>
</feature>
<feature type="binding site" evidence="8">
    <location>
        <position position="99"/>
    </location>
    <ligand>
        <name>substrate</name>
    </ligand>
</feature>
<proteinExistence type="inferred from homology"/>
<gene>
    <name evidence="13" type="ordered locus">Acel_0387</name>
</gene>
<dbReference type="HOGENOM" id="CLU_045401_2_1_11"/>
<dbReference type="SUPFAM" id="SSF56327">
    <property type="entry name" value="LDH C-terminal domain-like"/>
    <property type="match status" value="1"/>
</dbReference>
<feature type="domain" description="Lactate/malate dehydrogenase N-terminal" evidence="11">
    <location>
        <begin position="14"/>
        <end position="159"/>
    </location>
</feature>
<dbReference type="KEGG" id="ace:Acel_0387"/>
<dbReference type="RefSeq" id="WP_011719224.1">
    <property type="nucleotide sequence ID" value="NC_008578.1"/>
</dbReference>
<keyword evidence="14" id="KW-1185">Reference proteome</keyword>
<comment type="catalytic activity">
    <reaction evidence="6">
        <text>(S)-lactate + NAD(+) = pyruvate + NADH + H(+)</text>
        <dbReference type="Rhea" id="RHEA:23444"/>
        <dbReference type="ChEBI" id="CHEBI:15361"/>
        <dbReference type="ChEBI" id="CHEBI:15378"/>
        <dbReference type="ChEBI" id="CHEBI:16651"/>
        <dbReference type="ChEBI" id="CHEBI:57540"/>
        <dbReference type="ChEBI" id="CHEBI:57945"/>
        <dbReference type="EC" id="1.1.1.27"/>
    </reaction>
</comment>
<dbReference type="STRING" id="351607.Acel_0387"/>
<feature type="binding site" evidence="8">
    <location>
        <position position="137"/>
    </location>
    <ligand>
        <name>substrate</name>
    </ligand>
</feature>
<accession>A0LRV1</accession>
<dbReference type="PANTHER" id="PTHR43128:SF16">
    <property type="entry name" value="L-LACTATE DEHYDROGENASE"/>
    <property type="match status" value="1"/>
</dbReference>
<feature type="binding site" evidence="9">
    <location>
        <begin position="19"/>
        <end position="24"/>
    </location>
    <ligand>
        <name>NAD(+)</name>
        <dbReference type="ChEBI" id="CHEBI:57540"/>
    </ligand>
</feature>
<feature type="binding site" evidence="8">
    <location>
        <position position="105"/>
    </location>
    <ligand>
        <name>substrate</name>
    </ligand>
</feature>
<evidence type="ECO:0000256" key="5">
    <source>
        <dbReference type="ARBA" id="ARBA00023027"/>
    </source>
</evidence>
<evidence type="ECO:0000256" key="10">
    <source>
        <dbReference type="RuleBase" id="RU003369"/>
    </source>
</evidence>
<dbReference type="AlphaFoldDB" id="A0LRV1"/>
<dbReference type="NCBIfam" id="NF004863">
    <property type="entry name" value="PRK06223.1"/>
    <property type="match status" value="1"/>
</dbReference>
<evidence type="ECO:0000313" key="13">
    <source>
        <dbReference type="EMBL" id="ABK52161.1"/>
    </source>
</evidence>
<evidence type="ECO:0000313" key="14">
    <source>
        <dbReference type="Proteomes" id="UP000008221"/>
    </source>
</evidence>
<dbReference type="Gene3D" id="3.90.110.10">
    <property type="entry name" value="Lactate dehydrogenase/glycoside hydrolase, family 4, C-terminal"/>
    <property type="match status" value="1"/>
</dbReference>
<keyword evidence="4 10" id="KW-0560">Oxidoreductase</keyword>
<dbReference type="eggNOG" id="COG0039">
    <property type="taxonomic scope" value="Bacteria"/>
</dbReference>
<evidence type="ECO:0000259" key="11">
    <source>
        <dbReference type="Pfam" id="PF00056"/>
    </source>
</evidence>
<evidence type="ECO:0000259" key="12">
    <source>
        <dbReference type="Pfam" id="PF02866"/>
    </source>
</evidence>
<evidence type="ECO:0000256" key="6">
    <source>
        <dbReference type="ARBA" id="ARBA00049258"/>
    </source>
</evidence>
<evidence type="ECO:0000256" key="2">
    <source>
        <dbReference type="ARBA" id="ARBA00012967"/>
    </source>
</evidence>
<feature type="binding site" evidence="8">
    <location>
        <position position="168"/>
    </location>
    <ligand>
        <name>substrate</name>
    </ligand>
</feature>
<dbReference type="FunFam" id="3.40.50.720:FF:000018">
    <property type="entry name" value="Malate dehydrogenase"/>
    <property type="match status" value="1"/>
</dbReference>
<protein>
    <recommendedName>
        <fullName evidence="2">L-lactate dehydrogenase</fullName>
        <ecNumber evidence="2">1.1.1.27</ecNumber>
    </recommendedName>
</protein>
<evidence type="ECO:0000256" key="9">
    <source>
        <dbReference type="PIRSR" id="PIRSR000102-3"/>
    </source>
</evidence>
<comment type="similarity">
    <text evidence="1">Belongs to the LDH/MDH superfamily. LDH family.</text>
</comment>
<dbReference type="OrthoDB" id="9802969at2"/>
<dbReference type="CDD" id="cd01339">
    <property type="entry name" value="LDH-like_MDH"/>
    <property type="match status" value="1"/>
</dbReference>
<feature type="domain" description="Lactate/malate dehydrogenase C-terminal" evidence="12">
    <location>
        <begin position="164"/>
        <end position="319"/>
    </location>
</feature>
<sequence>MSAPTGNSPERRGKVAVIGAGFYGSTTAQRLAEYDIFETVVLTDIIEGRPEGLALDINQSRPIEGFETKVIGKTTSPDGAGYEVIADASIVIITAGVPRKPGMSRMDLLETNARIVRGVAENIAKYAPSAVVIVVSNPLDEMTALTQLVTGFPKNRVMGQAGMLDTARFSHFVAEELGVPIRAVRTLTLGSHGDTMVPVPSQCFVTIDGEQRRLADLVPPEKIQELVERTRNGGGEIVALLKTGSAYFAPSAAAARMARAVAEDSGQVLPVCAWVDGEYGIHGVYLGVEAEIGAQGVRRVVTTPLTESELAALHEAARAVAAKQADVANL</sequence>
<evidence type="ECO:0000256" key="7">
    <source>
        <dbReference type="PIRSR" id="PIRSR000102-1"/>
    </source>
</evidence>
<dbReference type="InterPro" id="IPR011275">
    <property type="entry name" value="Malate_DH_type3"/>
</dbReference>
<dbReference type="InterPro" id="IPR015955">
    <property type="entry name" value="Lactate_DH/Glyco_Ohase_4_C"/>
</dbReference>
<dbReference type="SUPFAM" id="SSF51735">
    <property type="entry name" value="NAD(P)-binding Rossmann-fold domains"/>
    <property type="match status" value="1"/>
</dbReference>
<dbReference type="PRINTS" id="PR00086">
    <property type="entry name" value="LLDHDRGNASE"/>
</dbReference>
<feature type="binding site" evidence="9">
    <location>
        <position position="44"/>
    </location>
    <ligand>
        <name>NAD(+)</name>
        <dbReference type="ChEBI" id="CHEBI:57540"/>
    </ligand>
</feature>
<dbReference type="EMBL" id="CP000481">
    <property type="protein sequence ID" value="ABK52161.1"/>
    <property type="molecule type" value="Genomic_DNA"/>
</dbReference>
<name>A0LRV1_ACIC1</name>
<dbReference type="InterPro" id="IPR001236">
    <property type="entry name" value="Lactate/malate_DH_N"/>
</dbReference>
<keyword evidence="3" id="KW-0816">Tricarboxylic acid cycle</keyword>
<dbReference type="GO" id="GO:0006089">
    <property type="term" value="P:lactate metabolic process"/>
    <property type="evidence" value="ECO:0007669"/>
    <property type="project" value="TreeGrafter"/>
</dbReference>
<organism evidence="13 14">
    <name type="scientific">Acidothermus cellulolyticus (strain ATCC 43068 / DSM 8971 / 11B)</name>
    <dbReference type="NCBI Taxonomy" id="351607"/>
    <lineage>
        <taxon>Bacteria</taxon>
        <taxon>Bacillati</taxon>
        <taxon>Actinomycetota</taxon>
        <taxon>Actinomycetes</taxon>
        <taxon>Acidothermales</taxon>
        <taxon>Acidothermaceae</taxon>
        <taxon>Acidothermus</taxon>
    </lineage>
</organism>
<feature type="binding site" evidence="9">
    <location>
        <begin position="135"/>
        <end position="137"/>
    </location>
    <ligand>
        <name>NAD(+)</name>
        <dbReference type="ChEBI" id="CHEBI:57540"/>
    </ligand>
</feature>
<evidence type="ECO:0000256" key="1">
    <source>
        <dbReference type="ARBA" id="ARBA00006054"/>
    </source>
</evidence>
<reference evidence="13 14" key="1">
    <citation type="journal article" date="2009" name="Genome Res.">
        <title>Complete genome of the cellulolytic thermophile Acidothermus cellulolyticus 11B provides insights into its ecophysiological and evolutionary adaptations.</title>
        <authorList>
            <person name="Barabote R.D."/>
            <person name="Xie G."/>
            <person name="Leu D.H."/>
            <person name="Normand P."/>
            <person name="Necsulea A."/>
            <person name="Daubin V."/>
            <person name="Medigue C."/>
            <person name="Adney W.S."/>
            <person name="Xu X.C."/>
            <person name="Lapidus A."/>
            <person name="Parales R.E."/>
            <person name="Detter C."/>
            <person name="Pujic P."/>
            <person name="Bruce D."/>
            <person name="Lavire C."/>
            <person name="Challacombe J.F."/>
            <person name="Brettin T.S."/>
            <person name="Berry A.M."/>
        </authorList>
    </citation>
    <scope>NUCLEOTIDE SEQUENCE [LARGE SCALE GENOMIC DNA]</scope>
    <source>
        <strain evidence="14">ATCC 43068 / DSM 8971 / 11B</strain>
    </source>
</reference>
<dbReference type="Pfam" id="PF02866">
    <property type="entry name" value="Ldh_1_C"/>
    <property type="match status" value="1"/>
</dbReference>
<dbReference type="PANTHER" id="PTHR43128">
    <property type="entry name" value="L-2-HYDROXYCARBOXYLATE DEHYDROGENASE (NAD(P)(+))"/>
    <property type="match status" value="1"/>
</dbReference>
<dbReference type="EC" id="1.1.1.27" evidence="2"/>
<dbReference type="InterPro" id="IPR036291">
    <property type="entry name" value="NAD(P)-bd_dom_sf"/>
</dbReference>
<evidence type="ECO:0000256" key="3">
    <source>
        <dbReference type="ARBA" id="ARBA00022532"/>
    </source>
</evidence>
<evidence type="ECO:0000256" key="4">
    <source>
        <dbReference type="ARBA" id="ARBA00023002"/>
    </source>
</evidence>
<dbReference type="InterPro" id="IPR022383">
    <property type="entry name" value="Lactate/malate_DH_C"/>
</dbReference>
<dbReference type="InterPro" id="IPR001557">
    <property type="entry name" value="L-lactate/malate_DH"/>
</dbReference>
<dbReference type="GO" id="GO:0004459">
    <property type="term" value="F:L-lactate dehydrogenase (NAD+) activity"/>
    <property type="evidence" value="ECO:0007669"/>
    <property type="project" value="UniProtKB-EC"/>
</dbReference>